<comment type="caution">
    <text evidence="2">The sequence shown here is derived from an EMBL/GenBank/DDBJ whole genome shotgun (WGS) entry which is preliminary data.</text>
</comment>
<sequence length="459" mass="50804">MAAGDAWDAFRDGAISGQLAIIGTERWPQAIEVRVFAIAMQTVFRRSWEVEPPRAMRKSSRPLWCDTPLSYVCLVLNIDGGMRVYKLSKLSEASELADGGLVCRSSVLSELHTVVWYGREDGGLILAGSTSDGTTVLVLPDTLGGGLIEPKCQVSRLLMLDSAMLIIGTEAGQFHSLRVETREVQPLDVPKEILPTGKVSHLLNNFFLILNTSQGSLTICEYVGERIITVSTTKLLIPVSAGMSVLFDGYHSVYVVDTAKNGGTGHTRLNLVELVVSDVTGMHSRAERELIRFFFQRLAAGLQKFQLEHAVATKVSQKLIRRANVTQSKRVASEQKSRQLAAADVVQRKRISELEEREEAYDEIVEENSALQEELKTLQAKLQRAEQDIVALKQRAETAEAARDRADNDCRQVREALRALQTQTRGESVALAQRADLLLEQFDSMRIQLVGFRESIGAP</sequence>
<feature type="coiled-coil region" evidence="1">
    <location>
        <begin position="354"/>
        <end position="423"/>
    </location>
</feature>
<keyword evidence="1" id="KW-0175">Coiled coil</keyword>
<evidence type="ECO:0000256" key="1">
    <source>
        <dbReference type="SAM" id="Coils"/>
    </source>
</evidence>
<organism evidence="2 3">
    <name type="scientific">Giardia muris</name>
    <dbReference type="NCBI Taxonomy" id="5742"/>
    <lineage>
        <taxon>Eukaryota</taxon>
        <taxon>Metamonada</taxon>
        <taxon>Diplomonadida</taxon>
        <taxon>Hexamitidae</taxon>
        <taxon>Giardiinae</taxon>
        <taxon>Giardia</taxon>
    </lineage>
</organism>
<evidence type="ECO:0000313" key="3">
    <source>
        <dbReference type="Proteomes" id="UP000315496"/>
    </source>
</evidence>
<name>A0A4Z1SNC0_GIAMU</name>
<dbReference type="Proteomes" id="UP000315496">
    <property type="component" value="Chromosome 4"/>
</dbReference>
<reference evidence="2 3" key="1">
    <citation type="submission" date="2019-05" db="EMBL/GenBank/DDBJ databases">
        <title>The compact genome of Giardia muris reveals important steps in the evolution of intestinal protozoan parasites.</title>
        <authorList>
            <person name="Xu F."/>
            <person name="Jimenez-Gonzalez A."/>
            <person name="Einarsson E."/>
            <person name="Astvaldsson A."/>
            <person name="Peirasmaki D."/>
            <person name="Eckmann L."/>
            <person name="Andersson J.O."/>
            <person name="Svard S.G."/>
            <person name="Jerlstrom-Hultqvist J."/>
        </authorList>
    </citation>
    <scope>NUCLEOTIDE SEQUENCE [LARGE SCALE GENOMIC DNA]</scope>
    <source>
        <strain evidence="2 3">Roberts-Thomson</strain>
    </source>
</reference>
<dbReference type="EMBL" id="VDLU01000004">
    <property type="protein sequence ID" value="TNJ27110.1"/>
    <property type="molecule type" value="Genomic_DNA"/>
</dbReference>
<gene>
    <name evidence="2" type="ORF">GMRT_12810</name>
</gene>
<accession>A0A4Z1SNC0</accession>
<keyword evidence="3" id="KW-1185">Reference proteome</keyword>
<protein>
    <submittedName>
        <fullName evidence="2">Uncharacterized protein</fullName>
    </submittedName>
</protein>
<proteinExistence type="predicted"/>
<dbReference type="AlphaFoldDB" id="A0A4Z1SNC0"/>
<evidence type="ECO:0000313" key="2">
    <source>
        <dbReference type="EMBL" id="TNJ27110.1"/>
    </source>
</evidence>
<dbReference type="VEuPathDB" id="GiardiaDB:GMRT_12810"/>